<sequence>MSKPEKSPLALEVSIGVPSQEEALKIGRILVEERLAGAANIVPGITAFFWWDGAVREKAETTLLLKTLPENFSRLSQRVRELHSYVTPGIKAWPVVAGDPDWLKWLQTEAQPVSSASPA</sequence>
<dbReference type="Proteomes" id="UP000616151">
    <property type="component" value="Unassembled WGS sequence"/>
</dbReference>
<evidence type="ECO:0000313" key="2">
    <source>
        <dbReference type="Proteomes" id="UP000616151"/>
    </source>
</evidence>
<reference evidence="1" key="1">
    <citation type="submission" date="2021-01" db="EMBL/GenBank/DDBJ databases">
        <authorList>
            <person name="Sun Q."/>
        </authorList>
    </citation>
    <scope>NUCLEOTIDE SEQUENCE</scope>
    <source>
        <strain evidence="1">YIM B02566</strain>
    </source>
</reference>
<gene>
    <name evidence="1" type="ORF">JHL16_16250</name>
</gene>
<comment type="caution">
    <text evidence="1">The sequence shown here is derived from an EMBL/GenBank/DDBJ whole genome shotgun (WGS) entry which is preliminary data.</text>
</comment>
<protein>
    <submittedName>
        <fullName evidence="1">Divalent-cation tolerance protein CutA</fullName>
    </submittedName>
</protein>
<accession>A0ACC5R5I3</accession>
<evidence type="ECO:0000313" key="1">
    <source>
        <dbReference type="EMBL" id="MBK1867909.1"/>
    </source>
</evidence>
<name>A0ACC5R5I3_9HYPH</name>
<proteinExistence type="predicted"/>
<organism evidence="1 2">
    <name type="scientific">Taklimakanibacter albus</name>
    <dbReference type="NCBI Taxonomy" id="2800327"/>
    <lineage>
        <taxon>Bacteria</taxon>
        <taxon>Pseudomonadati</taxon>
        <taxon>Pseudomonadota</taxon>
        <taxon>Alphaproteobacteria</taxon>
        <taxon>Hyphomicrobiales</taxon>
        <taxon>Aestuariivirgaceae</taxon>
        <taxon>Taklimakanibacter</taxon>
    </lineage>
</organism>
<dbReference type="EMBL" id="JAENHL010000007">
    <property type="protein sequence ID" value="MBK1867909.1"/>
    <property type="molecule type" value="Genomic_DNA"/>
</dbReference>
<keyword evidence="2" id="KW-1185">Reference proteome</keyword>